<accession>A0ABT9N9Z6</accession>
<proteinExistence type="predicted"/>
<name>A0ABT9N9Z6_9ACTO</name>
<gene>
    <name evidence="1" type="ORF">J2S49_000616</name>
</gene>
<reference evidence="1 2" key="1">
    <citation type="submission" date="2023-07" db="EMBL/GenBank/DDBJ databases">
        <title>Sequencing the genomes of 1000 actinobacteria strains.</title>
        <authorList>
            <person name="Klenk H.-P."/>
        </authorList>
    </citation>
    <scope>NUCLEOTIDE SEQUENCE [LARGE SCALE GENOMIC DNA]</scope>
    <source>
        <strain evidence="1 2">DSM 102162</strain>
    </source>
</reference>
<keyword evidence="2" id="KW-1185">Reference proteome</keyword>
<evidence type="ECO:0000313" key="1">
    <source>
        <dbReference type="EMBL" id="MDP9800540.1"/>
    </source>
</evidence>
<protein>
    <submittedName>
        <fullName evidence="1">Uncharacterized protein</fullName>
    </submittedName>
</protein>
<sequence>MDLEDVIAIIEGRIEAARREDEAIELGELRTAEVGSVGLVDLVNGALGVEVLVGVGDNELRGVPVRVGADWFEISGTRQCALIRLAAVEWIEGLGRAGNARSRLELKLPAILRRDVGVSVRIVGPGVDAVGEIADVGADWVRIVSGALDWSGSVRDDRVIPFSAIGYVEFLR</sequence>
<dbReference type="EMBL" id="JAUSQW010000001">
    <property type="protein sequence ID" value="MDP9800540.1"/>
    <property type="molecule type" value="Genomic_DNA"/>
</dbReference>
<organism evidence="1 2">
    <name type="scientific">Arcanobacterium wilhelmae</name>
    <dbReference type="NCBI Taxonomy" id="1803177"/>
    <lineage>
        <taxon>Bacteria</taxon>
        <taxon>Bacillati</taxon>
        <taxon>Actinomycetota</taxon>
        <taxon>Actinomycetes</taxon>
        <taxon>Actinomycetales</taxon>
        <taxon>Actinomycetaceae</taxon>
        <taxon>Arcanobacterium</taxon>
    </lineage>
</organism>
<comment type="caution">
    <text evidence="1">The sequence shown here is derived from an EMBL/GenBank/DDBJ whole genome shotgun (WGS) entry which is preliminary data.</text>
</comment>
<dbReference type="Proteomes" id="UP001235966">
    <property type="component" value="Unassembled WGS sequence"/>
</dbReference>
<dbReference type="RefSeq" id="WP_307014234.1">
    <property type="nucleotide sequence ID" value="NZ_JAUSQW010000001.1"/>
</dbReference>
<evidence type="ECO:0000313" key="2">
    <source>
        <dbReference type="Proteomes" id="UP001235966"/>
    </source>
</evidence>